<proteinExistence type="predicted"/>
<dbReference type="EMBL" id="MU001927">
    <property type="protein sequence ID" value="KAF2793455.1"/>
    <property type="molecule type" value="Genomic_DNA"/>
</dbReference>
<name>A0A6A6XC21_9PLEO</name>
<dbReference type="AlphaFoldDB" id="A0A6A6XC21"/>
<protein>
    <submittedName>
        <fullName evidence="1">Uncharacterized protein</fullName>
    </submittedName>
</protein>
<keyword evidence="2" id="KW-1185">Reference proteome</keyword>
<gene>
    <name evidence="1" type="ORF">K505DRAFT_361979</name>
</gene>
<reference evidence="1" key="1">
    <citation type="journal article" date="2020" name="Stud. Mycol.">
        <title>101 Dothideomycetes genomes: a test case for predicting lifestyles and emergence of pathogens.</title>
        <authorList>
            <person name="Haridas S."/>
            <person name="Albert R."/>
            <person name="Binder M."/>
            <person name="Bloem J."/>
            <person name="Labutti K."/>
            <person name="Salamov A."/>
            <person name="Andreopoulos B."/>
            <person name="Baker S."/>
            <person name="Barry K."/>
            <person name="Bills G."/>
            <person name="Bluhm B."/>
            <person name="Cannon C."/>
            <person name="Castanera R."/>
            <person name="Culley D."/>
            <person name="Daum C."/>
            <person name="Ezra D."/>
            <person name="Gonzalez J."/>
            <person name="Henrissat B."/>
            <person name="Kuo A."/>
            <person name="Liang C."/>
            <person name="Lipzen A."/>
            <person name="Lutzoni F."/>
            <person name="Magnuson J."/>
            <person name="Mondo S."/>
            <person name="Nolan M."/>
            <person name="Ohm R."/>
            <person name="Pangilinan J."/>
            <person name="Park H.-J."/>
            <person name="Ramirez L."/>
            <person name="Alfaro M."/>
            <person name="Sun H."/>
            <person name="Tritt A."/>
            <person name="Yoshinaga Y."/>
            <person name="Zwiers L.-H."/>
            <person name="Turgeon B."/>
            <person name="Goodwin S."/>
            <person name="Spatafora J."/>
            <person name="Crous P."/>
            <person name="Grigoriev I."/>
        </authorList>
    </citation>
    <scope>NUCLEOTIDE SEQUENCE</scope>
    <source>
        <strain evidence="1">CBS 109.77</strain>
    </source>
</reference>
<accession>A0A6A6XC21</accession>
<sequence>MAFHSGNYPLPIYFENSVTYTTTNIIGHYFPGLLWEAEHRNYIDAQDLADKLCSALYDSFHVRMKTVRAALKPLFGLVQAHNADRGMAAQIMKLLNKFLELDLRHPSHSGLSRSRTRFLILAFVAQETKSTQLANGLVSFFYENTQEILTYEPSELLQEWGSATVELRGLIMEQSFQECMYRLARKGHKMVSAYNSSGLRDPRFEQLINLLTEVLDRSTMYDFDRGRRNHRNLMYETPRSATIPRMHHPRHLSRPRTPLFLPAPDSLIMNGLDPMTAMMAPPPLVSPGLLAPLGAPFGGPVDDVDVLALRQAQLEDQVRELQTFAGLT</sequence>
<dbReference type="Proteomes" id="UP000799757">
    <property type="component" value="Unassembled WGS sequence"/>
</dbReference>
<evidence type="ECO:0000313" key="1">
    <source>
        <dbReference type="EMBL" id="KAF2793455.1"/>
    </source>
</evidence>
<organism evidence="1 2">
    <name type="scientific">Melanomma pulvis-pyrius CBS 109.77</name>
    <dbReference type="NCBI Taxonomy" id="1314802"/>
    <lineage>
        <taxon>Eukaryota</taxon>
        <taxon>Fungi</taxon>
        <taxon>Dikarya</taxon>
        <taxon>Ascomycota</taxon>
        <taxon>Pezizomycotina</taxon>
        <taxon>Dothideomycetes</taxon>
        <taxon>Pleosporomycetidae</taxon>
        <taxon>Pleosporales</taxon>
        <taxon>Melanommataceae</taxon>
        <taxon>Melanomma</taxon>
    </lineage>
</organism>
<evidence type="ECO:0000313" key="2">
    <source>
        <dbReference type="Proteomes" id="UP000799757"/>
    </source>
</evidence>